<evidence type="ECO:0000256" key="1">
    <source>
        <dbReference type="SAM" id="MobiDB-lite"/>
    </source>
</evidence>
<dbReference type="RefSeq" id="WP_273687634.1">
    <property type="nucleotide sequence ID" value="NZ_CP117411.1"/>
</dbReference>
<keyword evidence="4" id="KW-1185">Reference proteome</keyword>
<dbReference type="InterPro" id="IPR018247">
    <property type="entry name" value="EF_Hand_1_Ca_BS"/>
</dbReference>
<feature type="domain" description="EF-hand" evidence="2">
    <location>
        <begin position="41"/>
        <end position="76"/>
    </location>
</feature>
<dbReference type="PROSITE" id="PS00018">
    <property type="entry name" value="EF_HAND_1"/>
    <property type="match status" value="1"/>
</dbReference>
<proteinExistence type="predicted"/>
<feature type="region of interest" description="Disordered" evidence="1">
    <location>
        <begin position="125"/>
        <end position="159"/>
    </location>
</feature>
<organism evidence="3 4">
    <name type="scientific">Sphingomonas naphthae</name>
    <dbReference type="NCBI Taxonomy" id="1813468"/>
    <lineage>
        <taxon>Bacteria</taxon>
        <taxon>Pseudomonadati</taxon>
        <taxon>Pseudomonadota</taxon>
        <taxon>Alphaproteobacteria</taxon>
        <taxon>Sphingomonadales</taxon>
        <taxon>Sphingomonadaceae</taxon>
        <taxon>Sphingomonas</taxon>
    </lineage>
</organism>
<dbReference type="InterPro" id="IPR011992">
    <property type="entry name" value="EF-hand-dom_pair"/>
</dbReference>
<evidence type="ECO:0000259" key="2">
    <source>
        <dbReference type="PROSITE" id="PS50222"/>
    </source>
</evidence>
<accession>A0ABY7TJM3</accession>
<feature type="compositionally biased region" description="Pro residues" evidence="1">
    <location>
        <begin position="150"/>
        <end position="159"/>
    </location>
</feature>
<sequence>MPTFTERYTAGLAALLATTISVGIFQGPLYAQEGPSLTRSESIERSVARFQAMDANKDGKVTEKEFTAAMEAAMAARGDGGGPRRGGGGGRGMGMGMFDRMDTNEDGVVSLQEARNAAEAMFDRLDANKDGVVSPEERAAMRGFGGPRGDAPPPPPPSK</sequence>
<dbReference type="InterPro" id="IPR002048">
    <property type="entry name" value="EF_hand_dom"/>
</dbReference>
<dbReference type="SMART" id="SM00054">
    <property type="entry name" value="EFh"/>
    <property type="match status" value="2"/>
</dbReference>
<gene>
    <name evidence="3" type="ORF">PQ455_17750</name>
</gene>
<name>A0ABY7TJM3_9SPHN</name>
<feature type="compositionally biased region" description="Basic and acidic residues" evidence="1">
    <location>
        <begin position="125"/>
        <end position="140"/>
    </location>
</feature>
<feature type="compositionally biased region" description="Gly residues" evidence="1">
    <location>
        <begin position="78"/>
        <end position="95"/>
    </location>
</feature>
<reference evidence="3 4" key="1">
    <citation type="submission" date="2023-02" db="EMBL/GenBank/DDBJ databases">
        <title>Genome sequence of Sphingomonas naphthae.</title>
        <authorList>
            <person name="Kim S."/>
            <person name="Heo J."/>
            <person name="Kwon S.-W."/>
        </authorList>
    </citation>
    <scope>NUCLEOTIDE SEQUENCE [LARGE SCALE GENOMIC DNA]</scope>
    <source>
        <strain evidence="3 4">KACC 18716</strain>
    </source>
</reference>
<dbReference type="Proteomes" id="UP001220395">
    <property type="component" value="Chromosome"/>
</dbReference>
<evidence type="ECO:0000313" key="4">
    <source>
        <dbReference type="Proteomes" id="UP001220395"/>
    </source>
</evidence>
<dbReference type="PROSITE" id="PS50222">
    <property type="entry name" value="EF_HAND_2"/>
    <property type="match status" value="2"/>
</dbReference>
<feature type="region of interest" description="Disordered" evidence="1">
    <location>
        <begin position="74"/>
        <end position="101"/>
    </location>
</feature>
<dbReference type="Gene3D" id="1.10.238.10">
    <property type="entry name" value="EF-hand"/>
    <property type="match status" value="2"/>
</dbReference>
<dbReference type="SUPFAM" id="SSF47473">
    <property type="entry name" value="EF-hand"/>
    <property type="match status" value="1"/>
</dbReference>
<evidence type="ECO:0000313" key="3">
    <source>
        <dbReference type="EMBL" id="WCT73426.1"/>
    </source>
</evidence>
<dbReference type="EMBL" id="CP117411">
    <property type="protein sequence ID" value="WCT73426.1"/>
    <property type="molecule type" value="Genomic_DNA"/>
</dbReference>
<protein>
    <submittedName>
        <fullName evidence="3">EF-hand domain-containing protein</fullName>
    </submittedName>
</protein>
<dbReference type="Pfam" id="PF13202">
    <property type="entry name" value="EF-hand_5"/>
    <property type="match status" value="3"/>
</dbReference>
<feature type="domain" description="EF-hand" evidence="2">
    <location>
        <begin position="113"/>
        <end position="147"/>
    </location>
</feature>